<keyword evidence="3" id="KW-0378">Hydrolase</keyword>
<protein>
    <submittedName>
        <fullName evidence="3">Putative flap endonuclease-1-like 5' DNA nuclease</fullName>
    </submittedName>
</protein>
<reference evidence="3 4" key="1">
    <citation type="submission" date="2020-08" db="EMBL/GenBank/DDBJ databases">
        <title>Genomic Encyclopedia of Type Strains, Phase IV (KMG-IV): sequencing the most valuable type-strain genomes for metagenomic binning, comparative biology and taxonomic classification.</title>
        <authorList>
            <person name="Goeker M."/>
        </authorList>
    </citation>
    <scope>NUCLEOTIDE SEQUENCE [LARGE SCALE GENOMIC DNA]</scope>
    <source>
        <strain evidence="3 4">DSM 27203</strain>
    </source>
</reference>
<feature type="coiled-coil region" evidence="1">
    <location>
        <begin position="37"/>
        <end position="75"/>
    </location>
</feature>
<keyword evidence="2" id="KW-0812">Transmembrane</keyword>
<dbReference type="RefSeq" id="WP_184001284.1">
    <property type="nucleotide sequence ID" value="NZ_BAABIF010000004.1"/>
</dbReference>
<name>A0A840YVF5_9SPHN</name>
<keyword evidence="2" id="KW-1133">Transmembrane helix</keyword>
<evidence type="ECO:0000256" key="2">
    <source>
        <dbReference type="SAM" id="Phobius"/>
    </source>
</evidence>
<keyword evidence="1" id="KW-0175">Coiled coil</keyword>
<proteinExistence type="predicted"/>
<keyword evidence="3" id="KW-0255">Endonuclease</keyword>
<keyword evidence="4" id="KW-1185">Reference proteome</keyword>
<dbReference type="AlphaFoldDB" id="A0A840YVF5"/>
<dbReference type="GO" id="GO:0004519">
    <property type="term" value="F:endonuclease activity"/>
    <property type="evidence" value="ECO:0007669"/>
    <property type="project" value="UniProtKB-KW"/>
</dbReference>
<gene>
    <name evidence="3" type="ORF">FHR23_000436</name>
</gene>
<comment type="caution">
    <text evidence="3">The sequence shown here is derived from an EMBL/GenBank/DDBJ whole genome shotgun (WGS) entry which is preliminary data.</text>
</comment>
<sequence length="179" mass="20451">MLFQTPTQFLLLALAIIAGWFFGLASHPGGRKWRDRYRTLEAEHKSYRLEQEAAIKERDARIREAEAERDRIARASPVAASTVTGRAVTEDRPANRGGWFGWGRDNLSRIRGIDEADEKALHTEGIKTYAAIEALSESDASALEERLGMARGRIANERWREQAAMLREGREEEHRRDYL</sequence>
<evidence type="ECO:0000313" key="3">
    <source>
        <dbReference type="EMBL" id="MBB5717529.1"/>
    </source>
</evidence>
<feature type="transmembrane region" description="Helical" evidence="2">
    <location>
        <begin position="6"/>
        <end position="26"/>
    </location>
</feature>
<dbReference type="EMBL" id="JACIJI010000001">
    <property type="protein sequence ID" value="MBB5717529.1"/>
    <property type="molecule type" value="Genomic_DNA"/>
</dbReference>
<dbReference type="Proteomes" id="UP000554342">
    <property type="component" value="Unassembled WGS sequence"/>
</dbReference>
<evidence type="ECO:0000313" key="4">
    <source>
        <dbReference type="Proteomes" id="UP000554342"/>
    </source>
</evidence>
<keyword evidence="3" id="KW-0540">Nuclease</keyword>
<organism evidence="3 4">
    <name type="scientific">Stakelama sediminis</name>
    <dbReference type="NCBI Taxonomy" id="463200"/>
    <lineage>
        <taxon>Bacteria</taxon>
        <taxon>Pseudomonadati</taxon>
        <taxon>Pseudomonadota</taxon>
        <taxon>Alphaproteobacteria</taxon>
        <taxon>Sphingomonadales</taxon>
        <taxon>Sphingomonadaceae</taxon>
        <taxon>Stakelama</taxon>
    </lineage>
</organism>
<accession>A0A840YVF5</accession>
<keyword evidence="2" id="KW-0472">Membrane</keyword>
<evidence type="ECO:0000256" key="1">
    <source>
        <dbReference type="SAM" id="Coils"/>
    </source>
</evidence>